<comment type="caution">
    <text evidence="1">The sequence shown here is derived from an EMBL/GenBank/DDBJ whole genome shotgun (WGS) entry which is preliminary data.</text>
</comment>
<name>A0ABS6YKY8_9ACTN</name>
<protein>
    <recommendedName>
        <fullName evidence="3">Transcriptional regulator</fullName>
    </recommendedName>
</protein>
<accession>A0ABS6YKY8</accession>
<dbReference type="EMBL" id="WMBF01000083">
    <property type="protein sequence ID" value="MBW5422084.1"/>
    <property type="molecule type" value="Genomic_DNA"/>
</dbReference>
<dbReference type="Proteomes" id="UP001197114">
    <property type="component" value="Unassembled WGS sequence"/>
</dbReference>
<dbReference type="RefSeq" id="WP_219688530.1">
    <property type="nucleotide sequence ID" value="NZ_WMBF01000083.1"/>
</dbReference>
<evidence type="ECO:0000313" key="1">
    <source>
        <dbReference type="EMBL" id="MBW5422084.1"/>
    </source>
</evidence>
<keyword evidence="2" id="KW-1185">Reference proteome</keyword>
<reference evidence="1 2" key="1">
    <citation type="submission" date="2019-11" db="EMBL/GenBank/DDBJ databases">
        <authorList>
            <person name="Ay H."/>
        </authorList>
    </citation>
    <scope>NUCLEOTIDE SEQUENCE [LARGE SCALE GENOMIC DNA]</scope>
    <source>
        <strain evidence="1 2">BG9H</strain>
    </source>
</reference>
<proteinExistence type="predicted"/>
<organism evidence="1 2">
    <name type="scientific">Streptomyces anatolicus</name>
    <dbReference type="NCBI Taxonomy" id="2675858"/>
    <lineage>
        <taxon>Bacteria</taxon>
        <taxon>Bacillati</taxon>
        <taxon>Actinomycetota</taxon>
        <taxon>Actinomycetes</taxon>
        <taxon>Kitasatosporales</taxon>
        <taxon>Streptomycetaceae</taxon>
        <taxon>Streptomyces</taxon>
    </lineage>
</organism>
<evidence type="ECO:0008006" key="3">
    <source>
        <dbReference type="Google" id="ProtNLM"/>
    </source>
</evidence>
<evidence type="ECO:0000313" key="2">
    <source>
        <dbReference type="Proteomes" id="UP001197114"/>
    </source>
</evidence>
<sequence>MNASDITTAARRPTVAWPLENALVTAAMAAQRISWIDAPARALGLKPFTRQHLTRQVLAQLRRTARGRPILLRTAFGTFLTPLNSEDARSLIGRAEEAGARGAVTALTSHGRRLRLSAHAPLPVALASLHTRVRAVAAEEALELLASRGADSVLDRADWCAVTRRIARRLVLGDGACDDTLIGDILEATLQAADATEYTARVAALRRRLDPYVHDPEPDPDALVAVVPDDGSRDGVIEHVLETVTRALTDTVPQALALASVGPVAPATDRVERAVGSALRRYPPLSATVHEVRAPFRWRGMGVESGTEILYATAWLRDLDQGRGHGDEAPSASLCAAPAPCAAAELAVLVASELTRALLRHAEPVVLAPHIERGALPAELHADSLDLALTDVEPYMTDGALAPGAGGLAPVAGSGVARHAALAAESARSLEEHARQLAECARQPGWNDDAFGEQCRMTLLAHAERCARAAADVSRAARWLAR</sequence>
<gene>
    <name evidence="1" type="ORF">GKQ77_10985</name>
</gene>